<proteinExistence type="predicted"/>
<evidence type="ECO:0000313" key="1">
    <source>
        <dbReference type="EMBL" id="GFO06555.1"/>
    </source>
</evidence>
<keyword evidence="2" id="KW-1185">Reference proteome</keyword>
<name>A0AAV4AID9_9GAST</name>
<protein>
    <submittedName>
        <fullName evidence="1">Uncharacterized protein</fullName>
    </submittedName>
</protein>
<dbReference type="EMBL" id="BLXT01003778">
    <property type="protein sequence ID" value="GFO06555.1"/>
    <property type="molecule type" value="Genomic_DNA"/>
</dbReference>
<comment type="caution">
    <text evidence="1">The sequence shown here is derived from an EMBL/GenBank/DDBJ whole genome shotgun (WGS) entry which is preliminary data.</text>
</comment>
<organism evidence="1 2">
    <name type="scientific">Plakobranchus ocellatus</name>
    <dbReference type="NCBI Taxonomy" id="259542"/>
    <lineage>
        <taxon>Eukaryota</taxon>
        <taxon>Metazoa</taxon>
        <taxon>Spiralia</taxon>
        <taxon>Lophotrochozoa</taxon>
        <taxon>Mollusca</taxon>
        <taxon>Gastropoda</taxon>
        <taxon>Heterobranchia</taxon>
        <taxon>Euthyneura</taxon>
        <taxon>Panpulmonata</taxon>
        <taxon>Sacoglossa</taxon>
        <taxon>Placobranchoidea</taxon>
        <taxon>Plakobranchidae</taxon>
        <taxon>Plakobranchus</taxon>
    </lineage>
</organism>
<dbReference type="Proteomes" id="UP000735302">
    <property type="component" value="Unassembled WGS sequence"/>
</dbReference>
<accession>A0AAV4AID9</accession>
<dbReference type="AlphaFoldDB" id="A0AAV4AID9"/>
<evidence type="ECO:0000313" key="2">
    <source>
        <dbReference type="Proteomes" id="UP000735302"/>
    </source>
</evidence>
<sequence>MQRSAMSTKTICLTNQLNNAEINPLQSTLRMVLQKPTVTNSRRFVVITQNLPSSIVLLTSCNSAEIFYRIGFTTFSYFVTTEETFFSLLDSFTMVASHHCRYLLRSARRTAQETWSLLQEFASFCLEELPMTSRHSCRNFLPFTLANCFRYVVVTTFCFDELPVTYRH</sequence>
<reference evidence="1 2" key="1">
    <citation type="journal article" date="2021" name="Elife">
        <title>Chloroplast acquisition without the gene transfer in kleptoplastic sea slugs, Plakobranchus ocellatus.</title>
        <authorList>
            <person name="Maeda T."/>
            <person name="Takahashi S."/>
            <person name="Yoshida T."/>
            <person name="Shimamura S."/>
            <person name="Takaki Y."/>
            <person name="Nagai Y."/>
            <person name="Toyoda A."/>
            <person name="Suzuki Y."/>
            <person name="Arimoto A."/>
            <person name="Ishii H."/>
            <person name="Satoh N."/>
            <person name="Nishiyama T."/>
            <person name="Hasebe M."/>
            <person name="Maruyama T."/>
            <person name="Minagawa J."/>
            <person name="Obokata J."/>
            <person name="Shigenobu S."/>
        </authorList>
    </citation>
    <scope>NUCLEOTIDE SEQUENCE [LARGE SCALE GENOMIC DNA]</scope>
</reference>
<gene>
    <name evidence="1" type="ORF">PoB_003306000</name>
</gene>